<keyword evidence="5" id="KW-0997">Cell inner membrane</keyword>
<keyword evidence="8 11" id="KW-0472">Membrane</keyword>
<evidence type="ECO:0000256" key="10">
    <source>
        <dbReference type="ARBA" id="ARBA00030775"/>
    </source>
</evidence>
<keyword evidence="4" id="KW-0488">Methylation</keyword>
<evidence type="ECO:0000259" key="12">
    <source>
        <dbReference type="Pfam" id="PF12019"/>
    </source>
</evidence>
<dbReference type="RefSeq" id="WP_143187031.1">
    <property type="nucleotide sequence ID" value="NZ_FQVA01000007.1"/>
</dbReference>
<keyword evidence="6 11" id="KW-0812">Transmembrane</keyword>
<evidence type="ECO:0000256" key="5">
    <source>
        <dbReference type="ARBA" id="ARBA00022519"/>
    </source>
</evidence>
<dbReference type="NCBIfam" id="TIGR02532">
    <property type="entry name" value="IV_pilin_GFxxxE"/>
    <property type="match status" value="1"/>
</dbReference>
<dbReference type="EMBL" id="FQVA01000007">
    <property type="protein sequence ID" value="SHG14232.1"/>
    <property type="molecule type" value="Genomic_DNA"/>
</dbReference>
<evidence type="ECO:0000256" key="7">
    <source>
        <dbReference type="ARBA" id="ARBA00022989"/>
    </source>
</evidence>
<dbReference type="InterPro" id="IPR022346">
    <property type="entry name" value="T2SS_GspH"/>
</dbReference>
<organism evidence="13 14">
    <name type="scientific">Microbulbifer donghaiensis</name>
    <dbReference type="NCBI Taxonomy" id="494016"/>
    <lineage>
        <taxon>Bacteria</taxon>
        <taxon>Pseudomonadati</taxon>
        <taxon>Pseudomonadota</taxon>
        <taxon>Gammaproteobacteria</taxon>
        <taxon>Cellvibrionales</taxon>
        <taxon>Microbulbiferaceae</taxon>
        <taxon>Microbulbifer</taxon>
    </lineage>
</organism>
<dbReference type="Proteomes" id="UP000184170">
    <property type="component" value="Unassembled WGS sequence"/>
</dbReference>
<evidence type="ECO:0000256" key="6">
    <source>
        <dbReference type="ARBA" id="ARBA00022692"/>
    </source>
</evidence>
<sequence length="221" mass="23509">MRPHNINKAVDPGFTLLEVMITIVIASILLTLGVPSLRNLFDALELKGASEQVYSHLQRARSEAISRKLEVGVNFSADGSSTWSYGLSDTNTGTCDTAETDASQNDACTLVVDDGDGTVHGIDGAVDTADKVLMRFTDADHDDIDMTLSEFTNANRIVFEPIRGTAMENSGNVSTGQILLQSNGGRQLLIKVGLLGQVRICSPDGSVNGYRDGAPSDDGDC</sequence>
<evidence type="ECO:0000256" key="8">
    <source>
        <dbReference type="ARBA" id="ARBA00023136"/>
    </source>
</evidence>
<protein>
    <recommendedName>
        <fullName evidence="2">Type II secretion system protein H</fullName>
    </recommendedName>
    <alternativeName>
        <fullName evidence="10">General secretion pathway protein H</fullName>
    </alternativeName>
</protein>
<comment type="similarity">
    <text evidence="9">Belongs to the GSP H family.</text>
</comment>
<dbReference type="STRING" id="494016.SAMN04487965_3399"/>
<feature type="domain" description="General secretion pathway GspH" evidence="12">
    <location>
        <begin position="49"/>
        <end position="100"/>
    </location>
</feature>
<dbReference type="InterPro" id="IPR012902">
    <property type="entry name" value="N_methyl_site"/>
</dbReference>
<evidence type="ECO:0000256" key="9">
    <source>
        <dbReference type="ARBA" id="ARBA00025772"/>
    </source>
</evidence>
<dbReference type="GO" id="GO:0015628">
    <property type="term" value="P:protein secretion by the type II secretion system"/>
    <property type="evidence" value="ECO:0007669"/>
    <property type="project" value="InterPro"/>
</dbReference>
<dbReference type="InterPro" id="IPR045584">
    <property type="entry name" value="Pilin-like"/>
</dbReference>
<evidence type="ECO:0000256" key="2">
    <source>
        <dbReference type="ARBA" id="ARBA00021549"/>
    </source>
</evidence>
<evidence type="ECO:0000256" key="1">
    <source>
        <dbReference type="ARBA" id="ARBA00004377"/>
    </source>
</evidence>
<keyword evidence="14" id="KW-1185">Reference proteome</keyword>
<dbReference type="Gene3D" id="3.30.700.10">
    <property type="entry name" value="Glycoprotein, Type 4 Pilin"/>
    <property type="match status" value="1"/>
</dbReference>
<feature type="transmembrane region" description="Helical" evidence="11">
    <location>
        <begin position="12"/>
        <end position="34"/>
    </location>
</feature>
<evidence type="ECO:0000313" key="13">
    <source>
        <dbReference type="EMBL" id="SHG14232.1"/>
    </source>
</evidence>
<reference evidence="14" key="1">
    <citation type="submission" date="2016-11" db="EMBL/GenBank/DDBJ databases">
        <authorList>
            <person name="Varghese N."/>
            <person name="Submissions S."/>
        </authorList>
    </citation>
    <scope>NUCLEOTIDE SEQUENCE [LARGE SCALE GENOMIC DNA]</scope>
    <source>
        <strain evidence="14">CGMCC 1.7063</strain>
    </source>
</reference>
<dbReference type="AlphaFoldDB" id="A0A1M5HEH6"/>
<evidence type="ECO:0000256" key="4">
    <source>
        <dbReference type="ARBA" id="ARBA00022481"/>
    </source>
</evidence>
<dbReference type="GO" id="GO:0015627">
    <property type="term" value="C:type II protein secretion system complex"/>
    <property type="evidence" value="ECO:0007669"/>
    <property type="project" value="InterPro"/>
</dbReference>
<evidence type="ECO:0000256" key="3">
    <source>
        <dbReference type="ARBA" id="ARBA00022475"/>
    </source>
</evidence>
<proteinExistence type="inferred from homology"/>
<dbReference type="Pfam" id="PF07963">
    <property type="entry name" value="N_methyl"/>
    <property type="match status" value="1"/>
</dbReference>
<dbReference type="GO" id="GO:0005886">
    <property type="term" value="C:plasma membrane"/>
    <property type="evidence" value="ECO:0007669"/>
    <property type="project" value="UniProtKB-SubCell"/>
</dbReference>
<dbReference type="OrthoDB" id="5570404at2"/>
<accession>A0A1M5HEH6</accession>
<keyword evidence="3" id="KW-1003">Cell membrane</keyword>
<dbReference type="SUPFAM" id="SSF54523">
    <property type="entry name" value="Pili subunits"/>
    <property type="match status" value="1"/>
</dbReference>
<gene>
    <name evidence="13" type="ORF">SAMN04487965_3399</name>
</gene>
<name>A0A1M5HEH6_9GAMM</name>
<evidence type="ECO:0000256" key="11">
    <source>
        <dbReference type="SAM" id="Phobius"/>
    </source>
</evidence>
<comment type="subcellular location">
    <subcellularLocation>
        <location evidence="1">Cell inner membrane</location>
        <topology evidence="1">Single-pass membrane protein</topology>
    </subcellularLocation>
</comment>
<evidence type="ECO:0000313" key="14">
    <source>
        <dbReference type="Proteomes" id="UP000184170"/>
    </source>
</evidence>
<dbReference type="Pfam" id="PF12019">
    <property type="entry name" value="GspH"/>
    <property type="match status" value="1"/>
</dbReference>
<keyword evidence="7 11" id="KW-1133">Transmembrane helix</keyword>